<evidence type="ECO:0000313" key="1">
    <source>
        <dbReference type="EMBL" id="HIU35064.1"/>
    </source>
</evidence>
<reference evidence="1" key="1">
    <citation type="submission" date="2020-10" db="EMBL/GenBank/DDBJ databases">
        <authorList>
            <person name="Gilroy R."/>
        </authorList>
    </citation>
    <scope>NUCLEOTIDE SEQUENCE</scope>
    <source>
        <strain evidence="1">ChiGjej1B1-19959</strain>
    </source>
</reference>
<reference evidence="1" key="2">
    <citation type="journal article" date="2021" name="PeerJ">
        <title>Extensive microbial diversity within the chicken gut microbiome revealed by metagenomics and culture.</title>
        <authorList>
            <person name="Gilroy R."/>
            <person name="Ravi A."/>
            <person name="Getino M."/>
            <person name="Pursley I."/>
            <person name="Horton D.L."/>
            <person name="Alikhan N.F."/>
            <person name="Baker D."/>
            <person name="Gharbi K."/>
            <person name="Hall N."/>
            <person name="Watson M."/>
            <person name="Adriaenssens E.M."/>
            <person name="Foster-Nyarko E."/>
            <person name="Jarju S."/>
            <person name="Secka A."/>
            <person name="Antonio M."/>
            <person name="Oren A."/>
            <person name="Chaudhuri R.R."/>
            <person name="La Ragione R."/>
            <person name="Hildebrand F."/>
            <person name="Pallen M.J."/>
        </authorList>
    </citation>
    <scope>NUCLEOTIDE SEQUENCE</scope>
    <source>
        <strain evidence="1">ChiGjej1B1-19959</strain>
    </source>
</reference>
<gene>
    <name evidence="1" type="ORF">IAC53_00405</name>
</gene>
<protein>
    <submittedName>
        <fullName evidence="1">Uncharacterized protein</fullName>
    </submittedName>
</protein>
<dbReference type="AlphaFoldDB" id="A0A9D1LCW2"/>
<proteinExistence type="predicted"/>
<evidence type="ECO:0000313" key="2">
    <source>
        <dbReference type="Proteomes" id="UP000824071"/>
    </source>
</evidence>
<dbReference type="Proteomes" id="UP000824071">
    <property type="component" value="Unassembled WGS sequence"/>
</dbReference>
<comment type="caution">
    <text evidence="1">The sequence shown here is derived from an EMBL/GenBank/DDBJ whole genome shotgun (WGS) entry which is preliminary data.</text>
</comment>
<organism evidence="1 2">
    <name type="scientific">Candidatus Fimenecus excrementigallinarum</name>
    <dbReference type="NCBI Taxonomy" id="2840816"/>
    <lineage>
        <taxon>Bacteria</taxon>
        <taxon>Bacillati</taxon>
        <taxon>Bacillota</taxon>
        <taxon>Clostridia</taxon>
        <taxon>Candidatus Fimenecus</taxon>
    </lineage>
</organism>
<sequence length="48" mass="5113">MSKHGVLRTARALLSAAIAVLSFLTTVLCMRDVLAARDELAAGQEREG</sequence>
<dbReference type="EMBL" id="DVMW01000002">
    <property type="protein sequence ID" value="HIU35064.1"/>
    <property type="molecule type" value="Genomic_DNA"/>
</dbReference>
<name>A0A9D1LCW2_9FIRM</name>
<accession>A0A9D1LCW2</accession>